<dbReference type="EnsemblMetazoa" id="ASIC018141-RA">
    <property type="protein sequence ID" value="ASIC018141-PA"/>
    <property type="gene ID" value="ASIC018141"/>
</dbReference>
<evidence type="ECO:0000313" key="1">
    <source>
        <dbReference type="EMBL" id="KFB50089.1"/>
    </source>
</evidence>
<dbReference type="AlphaFoldDB" id="A0A084WIP5"/>
<dbReference type="EMBL" id="KE525347">
    <property type="protein sequence ID" value="KFB50089.1"/>
    <property type="molecule type" value="Genomic_DNA"/>
</dbReference>
<proteinExistence type="predicted"/>
<organism evidence="1">
    <name type="scientific">Anopheles sinensis</name>
    <name type="common">Mosquito</name>
    <dbReference type="NCBI Taxonomy" id="74873"/>
    <lineage>
        <taxon>Eukaryota</taxon>
        <taxon>Metazoa</taxon>
        <taxon>Ecdysozoa</taxon>
        <taxon>Arthropoda</taxon>
        <taxon>Hexapoda</taxon>
        <taxon>Insecta</taxon>
        <taxon>Pterygota</taxon>
        <taxon>Neoptera</taxon>
        <taxon>Endopterygota</taxon>
        <taxon>Diptera</taxon>
        <taxon>Nematocera</taxon>
        <taxon>Culicoidea</taxon>
        <taxon>Culicidae</taxon>
        <taxon>Anophelinae</taxon>
        <taxon>Anopheles</taxon>
    </lineage>
</organism>
<evidence type="ECO:0000313" key="3">
    <source>
        <dbReference type="Proteomes" id="UP000030765"/>
    </source>
</evidence>
<keyword evidence="3" id="KW-1185">Reference proteome</keyword>
<name>A0A084WIP5_ANOSI</name>
<dbReference type="EMBL" id="ATLV01023941">
    <property type="status" value="NOT_ANNOTATED_CDS"/>
    <property type="molecule type" value="Genomic_DNA"/>
</dbReference>
<dbReference type="VEuPathDB" id="VectorBase:ASIC018141"/>
<reference evidence="2" key="2">
    <citation type="submission" date="2020-05" db="UniProtKB">
        <authorList>
            <consortium name="EnsemblMetazoa"/>
        </authorList>
    </citation>
    <scope>IDENTIFICATION</scope>
</reference>
<evidence type="ECO:0000313" key="2">
    <source>
        <dbReference type="EnsemblMetazoa" id="ASIC018141-PA"/>
    </source>
</evidence>
<gene>
    <name evidence="1" type="ORF">ZHAS_00018141</name>
</gene>
<protein>
    <submittedName>
        <fullName evidence="1 2">Uncharacterized protein</fullName>
    </submittedName>
</protein>
<accession>A0A084WIP5</accession>
<sequence length="78" mass="8555">MVLLDAAEEAEDDFLLAEVGVDEDDGGAGAFNTAFPVPLLDGAPVECVLQWRFGDAEEIWLHDKIISHSNKRTRNRSA</sequence>
<dbReference type="Proteomes" id="UP000030765">
    <property type="component" value="Unassembled WGS sequence"/>
</dbReference>
<reference evidence="1 3" key="1">
    <citation type="journal article" date="2014" name="BMC Genomics">
        <title>Genome sequence of Anopheles sinensis provides insight into genetics basis of mosquito competence for malaria parasites.</title>
        <authorList>
            <person name="Zhou D."/>
            <person name="Zhang D."/>
            <person name="Ding G."/>
            <person name="Shi L."/>
            <person name="Hou Q."/>
            <person name="Ye Y."/>
            <person name="Xu Y."/>
            <person name="Zhou H."/>
            <person name="Xiong C."/>
            <person name="Li S."/>
            <person name="Yu J."/>
            <person name="Hong S."/>
            <person name="Yu X."/>
            <person name="Zou P."/>
            <person name="Chen C."/>
            <person name="Chang X."/>
            <person name="Wang W."/>
            <person name="Lv Y."/>
            <person name="Sun Y."/>
            <person name="Ma L."/>
            <person name="Shen B."/>
            <person name="Zhu C."/>
        </authorList>
    </citation>
    <scope>NUCLEOTIDE SEQUENCE [LARGE SCALE GENOMIC DNA]</scope>
</reference>